<keyword evidence="5" id="KW-1185">Reference proteome</keyword>
<comment type="caution">
    <text evidence="4">The sequence shown here is derived from an EMBL/GenBank/DDBJ whole genome shotgun (WGS) entry which is preliminary data.</text>
</comment>
<dbReference type="EMBL" id="PYGD01000001">
    <property type="protein sequence ID" value="PSK94759.1"/>
    <property type="molecule type" value="Genomic_DNA"/>
</dbReference>
<sequence>MDIAKYVGLFLIKNEYCFLPGIGSLQVIKKKSVYNKESEQLSGPAYDVVFDQRYGSIDDSFANFIANNERISIAHAANHLKDFCAGAKQELKDGKEIIIPAIGKFISAANGAIQFIADPNLNIQGRTIPYFKNSTVAEAKREEPITQIIENTSFREPKGDEEIVLKAPQVNWGKIVMLVGIVLVILAAGIFLFWYMNNNKEEKAPAATPPVTEEQNTAPPVADTPAAQAPAQQQPATATPAVNADGTITYTVALHQYPTRERAESRVAKLKSYGNSSVAMVAKDSSNYFVTISVSSLPADTTRTVDSLKKLFNPSGKVEILK</sequence>
<feature type="compositionally biased region" description="Low complexity" evidence="1">
    <location>
        <begin position="217"/>
        <end position="239"/>
    </location>
</feature>
<keyword evidence="2" id="KW-0472">Membrane</keyword>
<evidence type="ECO:0000259" key="3">
    <source>
        <dbReference type="Pfam" id="PF18175"/>
    </source>
</evidence>
<feature type="transmembrane region" description="Helical" evidence="2">
    <location>
        <begin position="175"/>
        <end position="196"/>
    </location>
</feature>
<keyword evidence="2" id="KW-1133">Transmembrane helix</keyword>
<dbReference type="Pfam" id="PF18175">
    <property type="entry name" value="HU-CCDC81_bac_2"/>
    <property type="match status" value="1"/>
</dbReference>
<name>A0A2P8DC25_9BACT</name>
<evidence type="ECO:0000313" key="5">
    <source>
        <dbReference type="Proteomes" id="UP000240572"/>
    </source>
</evidence>
<reference evidence="4 5" key="1">
    <citation type="submission" date="2018-03" db="EMBL/GenBank/DDBJ databases">
        <title>Genomic Encyclopedia of Type Strains, Phase III (KMG-III): the genomes of soil and plant-associated and newly described type strains.</title>
        <authorList>
            <person name="Whitman W."/>
        </authorList>
    </citation>
    <scope>NUCLEOTIDE SEQUENCE [LARGE SCALE GENOMIC DNA]</scope>
    <source>
        <strain evidence="4 5">CGMCC 1.12700</strain>
    </source>
</reference>
<dbReference type="OrthoDB" id="653949at2"/>
<keyword evidence="2" id="KW-0812">Transmembrane</keyword>
<dbReference type="InterPro" id="IPR041268">
    <property type="entry name" value="HU-CCDC81_bac_2"/>
</dbReference>
<dbReference type="AlphaFoldDB" id="A0A2P8DC25"/>
<evidence type="ECO:0000256" key="2">
    <source>
        <dbReference type="SAM" id="Phobius"/>
    </source>
</evidence>
<proteinExistence type="predicted"/>
<organism evidence="4 5">
    <name type="scientific">Taibaiella chishuiensis</name>
    <dbReference type="NCBI Taxonomy" id="1434707"/>
    <lineage>
        <taxon>Bacteria</taxon>
        <taxon>Pseudomonadati</taxon>
        <taxon>Bacteroidota</taxon>
        <taxon>Chitinophagia</taxon>
        <taxon>Chitinophagales</taxon>
        <taxon>Chitinophagaceae</taxon>
        <taxon>Taibaiella</taxon>
    </lineage>
</organism>
<feature type="domain" description="CCDC81-like prokaryotic HU" evidence="3">
    <location>
        <begin position="62"/>
        <end position="122"/>
    </location>
</feature>
<gene>
    <name evidence="4" type="ORF">B0I18_101919</name>
</gene>
<protein>
    <recommendedName>
        <fullName evidence="3">CCDC81-like prokaryotic HU domain-containing protein</fullName>
    </recommendedName>
</protein>
<feature type="region of interest" description="Disordered" evidence="1">
    <location>
        <begin position="203"/>
        <end position="239"/>
    </location>
</feature>
<accession>A0A2P8DC25</accession>
<dbReference type="RefSeq" id="WP_106521445.1">
    <property type="nucleotide sequence ID" value="NZ_PYGD01000001.1"/>
</dbReference>
<dbReference type="Proteomes" id="UP000240572">
    <property type="component" value="Unassembled WGS sequence"/>
</dbReference>
<evidence type="ECO:0000256" key="1">
    <source>
        <dbReference type="SAM" id="MobiDB-lite"/>
    </source>
</evidence>
<evidence type="ECO:0000313" key="4">
    <source>
        <dbReference type="EMBL" id="PSK94759.1"/>
    </source>
</evidence>